<dbReference type="Pfam" id="PF22461">
    <property type="entry name" value="SLBB_2"/>
    <property type="match status" value="1"/>
</dbReference>
<dbReference type="Proteomes" id="UP000033722">
    <property type="component" value="Unassembled WGS sequence"/>
</dbReference>
<dbReference type="InterPro" id="IPR001949">
    <property type="entry name" value="NADH-UbQ_OxRdtase_51kDa_CS"/>
</dbReference>
<keyword evidence="17" id="KW-1133">Transmembrane helix</keyword>
<keyword evidence="12 16" id="KW-0411">Iron-sulfur</keyword>
<keyword evidence="17" id="KW-0472">Membrane</keyword>
<gene>
    <name evidence="19" type="primary">nuoF</name>
    <name evidence="19" type="ORF">APHCRT_0516</name>
</gene>
<organism evidence="19 20">
    <name type="scientific">Anaplasma phagocytophilum str. CRT53-1</name>
    <dbReference type="NCBI Taxonomy" id="1359157"/>
    <lineage>
        <taxon>Bacteria</taxon>
        <taxon>Pseudomonadati</taxon>
        <taxon>Pseudomonadota</taxon>
        <taxon>Alphaproteobacteria</taxon>
        <taxon>Rickettsiales</taxon>
        <taxon>Anaplasmataceae</taxon>
        <taxon>Anaplasma</taxon>
        <taxon>phagocytophilum group</taxon>
    </lineage>
</organism>
<evidence type="ECO:0000256" key="8">
    <source>
        <dbReference type="ARBA" id="ARBA00022719"/>
    </source>
</evidence>
<dbReference type="GO" id="GO:0008137">
    <property type="term" value="F:NADH dehydrogenase (ubiquinone) activity"/>
    <property type="evidence" value="ECO:0007669"/>
    <property type="project" value="InterPro"/>
</dbReference>
<evidence type="ECO:0000256" key="2">
    <source>
        <dbReference type="ARBA" id="ARBA00001966"/>
    </source>
</evidence>
<evidence type="ECO:0000256" key="17">
    <source>
        <dbReference type="SAM" id="Phobius"/>
    </source>
</evidence>
<proteinExistence type="inferred from homology"/>
<dbReference type="GO" id="GO:0048038">
    <property type="term" value="F:quinone binding"/>
    <property type="evidence" value="ECO:0007669"/>
    <property type="project" value="UniProtKB-KW"/>
</dbReference>
<keyword evidence="10" id="KW-1278">Translocase</keyword>
<comment type="catalytic activity">
    <reaction evidence="15 16">
        <text>a quinone + NADH + 5 H(+)(in) = a quinol + NAD(+) + 4 H(+)(out)</text>
        <dbReference type="Rhea" id="RHEA:57888"/>
        <dbReference type="ChEBI" id="CHEBI:15378"/>
        <dbReference type="ChEBI" id="CHEBI:24646"/>
        <dbReference type="ChEBI" id="CHEBI:57540"/>
        <dbReference type="ChEBI" id="CHEBI:57945"/>
        <dbReference type="ChEBI" id="CHEBI:132124"/>
    </reaction>
</comment>
<dbReference type="SMART" id="SM00928">
    <property type="entry name" value="NADH_4Fe-4S"/>
    <property type="match status" value="1"/>
</dbReference>
<keyword evidence="6 16" id="KW-0285">Flavoprotein</keyword>
<keyword evidence="17" id="KW-0812">Transmembrane</keyword>
<dbReference type="EMBL" id="LAOD01000014">
    <property type="protein sequence ID" value="KJV86576.1"/>
    <property type="molecule type" value="Genomic_DNA"/>
</dbReference>
<feature type="domain" description="NADH-ubiquinone oxidoreductase 51kDa subunit iron-sulphur binding" evidence="18">
    <location>
        <begin position="331"/>
        <end position="376"/>
    </location>
</feature>
<comment type="similarity">
    <text evidence="3 16">Belongs to the complex I 51 kDa subunit family.</text>
</comment>
<comment type="cofactor">
    <cofactor evidence="1 16">
        <name>FMN</name>
        <dbReference type="ChEBI" id="CHEBI:58210"/>
    </cofactor>
</comment>
<evidence type="ECO:0000256" key="4">
    <source>
        <dbReference type="ARBA" id="ARBA00019901"/>
    </source>
</evidence>
<dbReference type="InterPro" id="IPR054765">
    <property type="entry name" value="SLBB_dom"/>
</dbReference>
<dbReference type="FunFam" id="3.10.20.600:FF:000001">
    <property type="entry name" value="NADH dehydrogenase [ubiquinone] flavoprotein 1, mitochondrial"/>
    <property type="match status" value="1"/>
</dbReference>
<dbReference type="AlphaFoldDB" id="A0A0F3Q359"/>
<evidence type="ECO:0000313" key="19">
    <source>
        <dbReference type="EMBL" id="KJV86576.1"/>
    </source>
</evidence>
<dbReference type="FunFam" id="3.40.50.11540:FF:000001">
    <property type="entry name" value="NADH dehydrogenase [ubiquinone] flavoprotein 1, mitochondrial"/>
    <property type="match status" value="1"/>
</dbReference>
<dbReference type="GO" id="GO:0051539">
    <property type="term" value="F:4 iron, 4 sulfur cluster binding"/>
    <property type="evidence" value="ECO:0007669"/>
    <property type="project" value="UniProtKB-UniRule"/>
</dbReference>
<keyword evidence="9 16" id="KW-0479">Metal-binding</keyword>
<dbReference type="NCBIfam" id="NF010120">
    <property type="entry name" value="PRK13596.1"/>
    <property type="match status" value="1"/>
</dbReference>
<dbReference type="GO" id="GO:0051287">
    <property type="term" value="F:NAD binding"/>
    <property type="evidence" value="ECO:0007669"/>
    <property type="project" value="UniProtKB-UniRule"/>
</dbReference>
<sequence>MRDEDSIFTNLSGKESPYLAAAKSRGTWFNTKELLALGRDKIIQEIKDSGLRGRGGAGFPTGLKWSFMPKALPEGSSAYLVVNADESEPGTCKDRDIIRYDPHKILEGILIAGFAMGVTAAYIYIRGEFYNEYTVLFKALQEAYADGLLGENACGSGYNLNVFIHRGAGAYICGEESAQIESIEGRKGMPRLKPPFPAAVGLYGSPTTVNNVETIAVVGDILRRGSGWFSSLGIPNNTGTKVFCISGHVNNPCNVEEELGIPMRELIEKYAGGVIGGWDNLLAVIPGGSSVPMLPKHICDDITMDFDSLRSAKSGLGTAGLIVMDKSTDLIEAIERISSFYMHESCGQCSPCREGTGWMWRMMRKMLDGTAEESEIDKLLDVASQIEGHTICALADAAVWPIQGLFRHFRSVVEERLRSSKAQRLA</sequence>
<dbReference type="InterPro" id="IPR011538">
    <property type="entry name" value="Nuo51_FMN-bd"/>
</dbReference>
<evidence type="ECO:0000256" key="12">
    <source>
        <dbReference type="ARBA" id="ARBA00023014"/>
    </source>
</evidence>
<keyword evidence="8 16" id="KW-0874">Quinone</keyword>
<keyword evidence="11 16" id="KW-0408">Iron</keyword>
<dbReference type="InterPro" id="IPR019575">
    <property type="entry name" value="Nuop51_4Fe4S-bd"/>
</dbReference>
<dbReference type="InterPro" id="IPR037225">
    <property type="entry name" value="Nuo51_FMN-bd_sf"/>
</dbReference>
<dbReference type="GO" id="GO:0046872">
    <property type="term" value="F:metal ion binding"/>
    <property type="evidence" value="ECO:0007669"/>
    <property type="project" value="UniProtKB-KW"/>
</dbReference>
<dbReference type="FunFam" id="1.20.1440.230:FF:000001">
    <property type="entry name" value="Mitochondrial NADH dehydrogenase flavoprotein 1"/>
    <property type="match status" value="1"/>
</dbReference>
<reference evidence="19 20" key="1">
    <citation type="submission" date="2015-01" db="EMBL/GenBank/DDBJ databases">
        <title>Genome Sequencing of Rickettsiales.</title>
        <authorList>
            <person name="Daugherty S.C."/>
            <person name="Su Q."/>
            <person name="Abolude K."/>
            <person name="Beier-Sexton M."/>
            <person name="Carlyon J.A."/>
            <person name="Carter R."/>
            <person name="Day N.P."/>
            <person name="Dumler S.J."/>
            <person name="Dyachenko V."/>
            <person name="Godinez A."/>
            <person name="Kurtti T.J."/>
            <person name="Lichay M."/>
            <person name="Mullins K.E."/>
            <person name="Ott S."/>
            <person name="Pappas-Brown V."/>
            <person name="Paris D.H."/>
            <person name="Patel P."/>
            <person name="Richards A.L."/>
            <person name="Sadzewicz L."/>
            <person name="Sears K."/>
            <person name="Seidman D."/>
            <person name="Sengamalay N."/>
            <person name="Stenos J."/>
            <person name="Tallon L.J."/>
            <person name="Vincent G."/>
            <person name="Fraser C.M."/>
            <person name="Munderloh U."/>
            <person name="Dunning-Hotopp J.C."/>
        </authorList>
    </citation>
    <scope>NUCLEOTIDE SEQUENCE [LARGE SCALE GENOMIC DNA]</scope>
    <source>
        <strain evidence="19 20">CRT53-1</strain>
    </source>
</reference>
<evidence type="ECO:0000256" key="10">
    <source>
        <dbReference type="ARBA" id="ARBA00022967"/>
    </source>
</evidence>
<comment type="cofactor">
    <cofactor evidence="2 16">
        <name>[4Fe-4S] cluster</name>
        <dbReference type="ChEBI" id="CHEBI:49883"/>
    </cofactor>
</comment>
<evidence type="ECO:0000256" key="9">
    <source>
        <dbReference type="ARBA" id="ARBA00022723"/>
    </source>
</evidence>
<accession>A0A0F3Q359</accession>
<comment type="function">
    <text evidence="14">NDH-1 shuttles electrons from NADH, via FMN and iron-sulfur (Fe-S) centers, to quinones in the respiratory chain. Couples the redox reaction to proton translocation (for every two electrons transferred, four hydrogen ions are translocated across the cytoplasmic membrane), and thus conserves the redox energy in a proton gradient.</text>
</comment>
<evidence type="ECO:0000256" key="6">
    <source>
        <dbReference type="ARBA" id="ARBA00022630"/>
    </source>
</evidence>
<evidence type="ECO:0000256" key="14">
    <source>
        <dbReference type="ARBA" id="ARBA00025189"/>
    </source>
</evidence>
<dbReference type="SUPFAM" id="SSF140490">
    <property type="entry name" value="Nqo1C-terminal domain-like"/>
    <property type="match status" value="1"/>
</dbReference>
<dbReference type="EC" id="7.1.1.-" evidence="16"/>
<evidence type="ECO:0000256" key="1">
    <source>
        <dbReference type="ARBA" id="ARBA00001917"/>
    </source>
</evidence>
<dbReference type="SUPFAM" id="SSF142984">
    <property type="entry name" value="Nqo1 middle domain-like"/>
    <property type="match status" value="1"/>
</dbReference>
<keyword evidence="7 16" id="KW-0288">FMN</keyword>
<feature type="transmembrane region" description="Helical" evidence="17">
    <location>
        <begin position="105"/>
        <end position="125"/>
    </location>
</feature>
<keyword evidence="13 16" id="KW-0520">NAD</keyword>
<comment type="caution">
    <text evidence="19">The sequence shown here is derived from an EMBL/GenBank/DDBJ whole genome shotgun (WGS) entry which is preliminary data.</text>
</comment>
<dbReference type="PANTHER" id="PTHR11780">
    <property type="entry name" value="NADH-UBIQUINONE OXIDOREDUCTASE FLAVOPROTEIN 1 NDUFV1"/>
    <property type="match status" value="1"/>
</dbReference>
<evidence type="ECO:0000256" key="11">
    <source>
        <dbReference type="ARBA" id="ARBA00023004"/>
    </source>
</evidence>
<evidence type="ECO:0000256" key="16">
    <source>
        <dbReference type="RuleBase" id="RU364066"/>
    </source>
</evidence>
<evidence type="ECO:0000256" key="15">
    <source>
        <dbReference type="ARBA" id="ARBA00047712"/>
    </source>
</evidence>
<dbReference type="Gene3D" id="3.10.20.600">
    <property type="match status" value="1"/>
</dbReference>
<dbReference type="InterPro" id="IPR050837">
    <property type="entry name" value="ComplexI_51kDa_subunit"/>
</dbReference>
<evidence type="ECO:0000313" key="20">
    <source>
        <dbReference type="Proteomes" id="UP000033722"/>
    </source>
</evidence>
<evidence type="ECO:0000256" key="13">
    <source>
        <dbReference type="ARBA" id="ARBA00023027"/>
    </source>
</evidence>
<name>A0A0F3Q359_ANAPH</name>
<dbReference type="InterPro" id="IPR037207">
    <property type="entry name" value="Nuop51_4Fe4S-bd_sf"/>
</dbReference>
<dbReference type="NCBIfam" id="TIGR01959">
    <property type="entry name" value="nuoF_fam"/>
    <property type="match status" value="1"/>
</dbReference>
<dbReference type="SUPFAM" id="SSF142019">
    <property type="entry name" value="Nqo1 FMN-binding domain-like"/>
    <property type="match status" value="1"/>
</dbReference>
<evidence type="ECO:0000259" key="18">
    <source>
        <dbReference type="SMART" id="SM00928"/>
    </source>
</evidence>
<evidence type="ECO:0000256" key="7">
    <source>
        <dbReference type="ARBA" id="ARBA00022643"/>
    </source>
</evidence>
<dbReference type="Gene3D" id="1.20.1440.230">
    <property type="entry name" value="NADH-ubiquinone oxidoreductase 51kDa subunit, iron-sulphur binding domain"/>
    <property type="match status" value="1"/>
</dbReference>
<dbReference type="InterPro" id="IPR011537">
    <property type="entry name" value="NADH-UbQ_OxRdtase_suF"/>
</dbReference>
<keyword evidence="5 16" id="KW-0004">4Fe-4S</keyword>
<keyword evidence="19" id="KW-0560">Oxidoreductase</keyword>
<dbReference type="PROSITE" id="PS00645">
    <property type="entry name" value="COMPLEX1_51K_2"/>
    <property type="match status" value="1"/>
</dbReference>
<evidence type="ECO:0000256" key="3">
    <source>
        <dbReference type="ARBA" id="ARBA00007523"/>
    </source>
</evidence>
<dbReference type="GO" id="GO:0016491">
    <property type="term" value="F:oxidoreductase activity"/>
    <property type="evidence" value="ECO:0007669"/>
    <property type="project" value="UniProtKB-KW"/>
</dbReference>
<protein>
    <recommendedName>
        <fullName evidence="4 16">NADH-quinone oxidoreductase subunit F</fullName>
        <ecNumber evidence="16">7.1.1.-</ecNumber>
    </recommendedName>
</protein>
<dbReference type="PATRIC" id="fig|1359157.3.peg.174"/>
<dbReference type="GO" id="GO:0010181">
    <property type="term" value="F:FMN binding"/>
    <property type="evidence" value="ECO:0007669"/>
    <property type="project" value="InterPro"/>
</dbReference>
<dbReference type="Pfam" id="PF10589">
    <property type="entry name" value="NADH_4Fe-4S"/>
    <property type="match status" value="1"/>
</dbReference>
<dbReference type="PANTHER" id="PTHR11780:SF10">
    <property type="entry name" value="NADH DEHYDROGENASE [UBIQUINONE] FLAVOPROTEIN 1, MITOCHONDRIAL"/>
    <property type="match status" value="1"/>
</dbReference>
<dbReference type="Pfam" id="PF01512">
    <property type="entry name" value="Complex1_51K"/>
    <property type="match status" value="1"/>
</dbReference>
<dbReference type="Gene3D" id="3.40.50.11540">
    <property type="entry name" value="NADH-ubiquinone oxidoreductase 51kDa subunit"/>
    <property type="match status" value="1"/>
</dbReference>
<evidence type="ECO:0000256" key="5">
    <source>
        <dbReference type="ARBA" id="ARBA00022485"/>
    </source>
</evidence>